<name>A0A8K1LKE3_9PASS</name>
<sequence length="426" mass="46716">MSTVFKMDLPLAKEGSDREALVGPFCPDNVNMLQGTVSCERDTTLEQKKIVKSPVPKEEGRTKATYNKLTAASISSTPVPLMGRRPPLVLKDCSEMSPESPPLQAEHPQQSQLLSIGQLFYDHFCALHLDLLQQIQASLVLGTPELDAALQLVQVLLDGILSILSILSFSLGEEFLSQPEKHGLSRANPMPRAVLPQKAFLYIAFDRQIPLDRPQILFLGSQASLLRSVTIQGTQRDALDSNSLLQCSLEDTVNSIHLLLAPLVLQSFIILSVTHLPASLKSYHKTISLSDASVTMVWAHGNRGREWKAEEGSAMLGQRFLGIGVVVCQAKSRVGLYKAQLSPSAELEGTGKSSPHPIFACFLKHKLSHPIQGGWAVREPLATTRDRTSEGRSCQTEPGMAGKNHGEQIVLFRLDQNGVWHPQEVM</sequence>
<gene>
    <name evidence="2" type="ORF">HGM15179_010275</name>
</gene>
<dbReference type="AlphaFoldDB" id="A0A8K1LKE3"/>
<accession>A0A8K1LKE3</accession>
<dbReference type="Proteomes" id="UP000796761">
    <property type="component" value="Unassembled WGS sequence"/>
</dbReference>
<evidence type="ECO:0000256" key="1">
    <source>
        <dbReference type="SAM" id="MobiDB-lite"/>
    </source>
</evidence>
<proteinExistence type="predicted"/>
<organism evidence="2 3">
    <name type="scientific">Zosterops borbonicus</name>
    <dbReference type="NCBI Taxonomy" id="364589"/>
    <lineage>
        <taxon>Eukaryota</taxon>
        <taxon>Metazoa</taxon>
        <taxon>Chordata</taxon>
        <taxon>Craniata</taxon>
        <taxon>Vertebrata</taxon>
        <taxon>Euteleostomi</taxon>
        <taxon>Archelosauria</taxon>
        <taxon>Archosauria</taxon>
        <taxon>Dinosauria</taxon>
        <taxon>Saurischia</taxon>
        <taxon>Theropoda</taxon>
        <taxon>Coelurosauria</taxon>
        <taxon>Aves</taxon>
        <taxon>Neognathae</taxon>
        <taxon>Neoaves</taxon>
        <taxon>Telluraves</taxon>
        <taxon>Australaves</taxon>
        <taxon>Passeriformes</taxon>
        <taxon>Sylvioidea</taxon>
        <taxon>Zosteropidae</taxon>
        <taxon>Zosterops</taxon>
    </lineage>
</organism>
<comment type="caution">
    <text evidence="2">The sequence shown here is derived from an EMBL/GenBank/DDBJ whole genome shotgun (WGS) entry which is preliminary data.</text>
</comment>
<dbReference type="EMBL" id="SWJQ01000293">
    <property type="protein sequence ID" value="TRZ16848.1"/>
    <property type="molecule type" value="Genomic_DNA"/>
</dbReference>
<keyword evidence="3" id="KW-1185">Reference proteome</keyword>
<evidence type="ECO:0000313" key="3">
    <source>
        <dbReference type="Proteomes" id="UP000796761"/>
    </source>
</evidence>
<protein>
    <submittedName>
        <fullName evidence="2">Uncharacterized protein</fullName>
    </submittedName>
</protein>
<reference evidence="2" key="1">
    <citation type="submission" date="2019-04" db="EMBL/GenBank/DDBJ databases">
        <title>Genome assembly of Zosterops borbonicus 15179.</title>
        <authorList>
            <person name="Leroy T."/>
            <person name="Anselmetti Y."/>
            <person name="Tilak M.-K."/>
            <person name="Nabholz B."/>
        </authorList>
    </citation>
    <scope>NUCLEOTIDE SEQUENCE</scope>
    <source>
        <strain evidence="2">HGM_15179</strain>
        <tissue evidence="2">Muscle</tissue>
    </source>
</reference>
<evidence type="ECO:0000313" key="2">
    <source>
        <dbReference type="EMBL" id="TRZ16848.1"/>
    </source>
</evidence>
<feature type="region of interest" description="Disordered" evidence="1">
    <location>
        <begin position="382"/>
        <end position="401"/>
    </location>
</feature>